<accession>A0A0R1NU79</accession>
<dbReference type="Proteomes" id="UP000051439">
    <property type="component" value="Unassembled WGS sequence"/>
</dbReference>
<evidence type="ECO:0000313" key="2">
    <source>
        <dbReference type="Proteomes" id="UP000051439"/>
    </source>
</evidence>
<dbReference type="AlphaFoldDB" id="A0A0R1NU79"/>
<sequence>MIDLQTDANELTIMGVKFKNREDYQATLSSIASNMYEGYVPTKSDIGMLVRNSNKPLSTDEAIAYVKNKHAKISSHG</sequence>
<proteinExistence type="predicted"/>
<reference evidence="1 2" key="1">
    <citation type="journal article" date="2015" name="Genome Announc.">
        <title>Expanding the biotechnology potential of lactobacilli through comparative genomics of 213 strains and associated genera.</title>
        <authorList>
            <person name="Sun Z."/>
            <person name="Harris H.M."/>
            <person name="McCann A."/>
            <person name="Guo C."/>
            <person name="Argimon S."/>
            <person name="Zhang W."/>
            <person name="Yang X."/>
            <person name="Jeffery I.B."/>
            <person name="Cooney J.C."/>
            <person name="Kagawa T.F."/>
            <person name="Liu W."/>
            <person name="Song Y."/>
            <person name="Salvetti E."/>
            <person name="Wrobel A."/>
            <person name="Rasinkangas P."/>
            <person name="Parkhill J."/>
            <person name="Rea M.C."/>
            <person name="O'Sullivan O."/>
            <person name="Ritari J."/>
            <person name="Douillard F.P."/>
            <person name="Paul Ross R."/>
            <person name="Yang R."/>
            <person name="Briner A.E."/>
            <person name="Felis G.E."/>
            <person name="de Vos W.M."/>
            <person name="Barrangou R."/>
            <person name="Klaenhammer T.R."/>
            <person name="Caufield P.W."/>
            <person name="Cui Y."/>
            <person name="Zhang H."/>
            <person name="O'Toole P.W."/>
        </authorList>
    </citation>
    <scope>NUCLEOTIDE SEQUENCE [LARGE SCALE GENOMIC DNA]</scope>
    <source>
        <strain evidence="1 2">DSM 19906</strain>
    </source>
</reference>
<name>A0A0R1NU79_9LACO</name>
<gene>
    <name evidence="1" type="ORF">FC98_GL001577</name>
</gene>
<dbReference type="EMBL" id="AZEB01000029">
    <property type="protein sequence ID" value="KRL20355.1"/>
    <property type="molecule type" value="Genomic_DNA"/>
</dbReference>
<protein>
    <submittedName>
        <fullName evidence="1">Uncharacterized protein</fullName>
    </submittedName>
</protein>
<organism evidence="1 2">
    <name type="scientific">Lentilactobacillus kisonensis DSM 19906 = JCM 15041</name>
    <dbReference type="NCBI Taxonomy" id="1423766"/>
    <lineage>
        <taxon>Bacteria</taxon>
        <taxon>Bacillati</taxon>
        <taxon>Bacillota</taxon>
        <taxon>Bacilli</taxon>
        <taxon>Lactobacillales</taxon>
        <taxon>Lactobacillaceae</taxon>
        <taxon>Lentilactobacillus</taxon>
    </lineage>
</organism>
<keyword evidence="2" id="KW-1185">Reference proteome</keyword>
<dbReference type="RefSeq" id="WP_008856699.1">
    <property type="nucleotide sequence ID" value="NZ_AZEB01000029.1"/>
</dbReference>
<evidence type="ECO:0000313" key="1">
    <source>
        <dbReference type="EMBL" id="KRL20355.1"/>
    </source>
</evidence>
<dbReference type="PATRIC" id="fig|1423766.4.peg.1633"/>
<comment type="caution">
    <text evidence="1">The sequence shown here is derived from an EMBL/GenBank/DDBJ whole genome shotgun (WGS) entry which is preliminary data.</text>
</comment>